<feature type="transmembrane region" description="Helical" evidence="10">
    <location>
        <begin position="173"/>
        <end position="202"/>
    </location>
</feature>
<name>A0A1Y2BKR6_9TREE</name>
<evidence type="ECO:0000256" key="5">
    <source>
        <dbReference type="ARBA" id="ARBA00022824"/>
    </source>
</evidence>
<evidence type="ECO:0000313" key="11">
    <source>
        <dbReference type="EMBL" id="ORY34685.1"/>
    </source>
</evidence>
<dbReference type="STRING" id="71784.A0A1Y2BKR6"/>
<evidence type="ECO:0000256" key="2">
    <source>
        <dbReference type="ARBA" id="ARBA00009187"/>
    </source>
</evidence>
<comment type="function">
    <text evidence="10">Mediator of sterol homeostasis involved in sterol uptake, trafficking and distribution into membranes.</text>
</comment>
<keyword evidence="5 10" id="KW-0256">Endoplasmic reticulum</keyword>
<comment type="function">
    <text evidence="10">Regulates also the sphingolipid metabolism.</text>
</comment>
<dbReference type="OrthoDB" id="2192830at2759"/>
<dbReference type="Proteomes" id="UP000193986">
    <property type="component" value="Unassembled WGS sequence"/>
</dbReference>
<keyword evidence="8 10" id="KW-0443">Lipid metabolism</keyword>
<evidence type="ECO:0000256" key="7">
    <source>
        <dbReference type="ARBA" id="ARBA00023055"/>
    </source>
</evidence>
<feature type="transmembrane region" description="Helical" evidence="10">
    <location>
        <begin position="92"/>
        <end position="110"/>
    </location>
</feature>
<dbReference type="GO" id="GO:0000139">
    <property type="term" value="C:Golgi membrane"/>
    <property type="evidence" value="ECO:0007669"/>
    <property type="project" value="UniProtKB-SubCell"/>
</dbReference>
<keyword evidence="10" id="KW-0746">Sphingolipid metabolism</keyword>
<dbReference type="InParanoid" id="A0A1Y2BKR6"/>
<dbReference type="GO" id="GO:0032541">
    <property type="term" value="C:cortical endoplasmic reticulum"/>
    <property type="evidence" value="ECO:0007669"/>
    <property type="project" value="TreeGrafter"/>
</dbReference>
<dbReference type="GO" id="GO:0006665">
    <property type="term" value="P:sphingolipid metabolic process"/>
    <property type="evidence" value="ECO:0007669"/>
    <property type="project" value="UniProtKB-UniRule"/>
</dbReference>
<keyword evidence="4 10" id="KW-0812">Transmembrane</keyword>
<evidence type="ECO:0000256" key="1">
    <source>
        <dbReference type="ARBA" id="ARBA00004477"/>
    </source>
</evidence>
<keyword evidence="12" id="KW-1185">Reference proteome</keyword>
<evidence type="ECO:0000256" key="4">
    <source>
        <dbReference type="ARBA" id="ARBA00022692"/>
    </source>
</evidence>
<dbReference type="AlphaFoldDB" id="A0A1Y2BKR6"/>
<dbReference type="GO" id="GO:0032366">
    <property type="term" value="P:intracellular sterol transport"/>
    <property type="evidence" value="ECO:0007669"/>
    <property type="project" value="UniProtKB-UniRule"/>
</dbReference>
<dbReference type="Pfam" id="PF04161">
    <property type="entry name" value="Arv1"/>
    <property type="match status" value="1"/>
</dbReference>
<protein>
    <recommendedName>
        <fullName evidence="10">Protein ARV</fullName>
    </recommendedName>
</protein>
<proteinExistence type="inferred from homology"/>
<evidence type="ECO:0000256" key="3">
    <source>
        <dbReference type="ARBA" id="ARBA00022448"/>
    </source>
</evidence>
<sequence>MPVCVHCAYPVKHLYTVYKTKSNIRLGVCPQCDQFLDPLIEHPTLILILDLVLLKSRVYLHLLFNRGAPPLETTVPDIDFNTKRRSDVWTDMIMLSAMAVIAETTLRILASTSIPEAAISESSILRTTVLVVLELLAQHLTTTLLTLVVLRVKGWYPSSTTTTTSKTTDGRQINFLPALIPLTLLYSSLLPLLLQLFLMIYYRPPTTSIRSVPSPQAMALFPPFAQELVLEATRFWNGTDRLRAGTRLLGGMSSGFGLRVLLPTKPWETTVIVLAGWVAAAGLGNAVQSMWSLI</sequence>
<evidence type="ECO:0000256" key="8">
    <source>
        <dbReference type="ARBA" id="ARBA00023098"/>
    </source>
</evidence>
<keyword evidence="7 10" id="KW-0445">Lipid transport</keyword>
<dbReference type="PANTHER" id="PTHR14467:SF0">
    <property type="entry name" value="PROTEIN ARV1"/>
    <property type="match status" value="1"/>
</dbReference>
<dbReference type="PANTHER" id="PTHR14467">
    <property type="entry name" value="ARV1"/>
    <property type="match status" value="1"/>
</dbReference>
<dbReference type="GO" id="GO:0097036">
    <property type="term" value="P:regulation of plasma membrane sterol distribution"/>
    <property type="evidence" value="ECO:0007669"/>
    <property type="project" value="UniProtKB-UniRule"/>
</dbReference>
<reference evidence="11 12" key="1">
    <citation type="submission" date="2016-07" db="EMBL/GenBank/DDBJ databases">
        <title>Pervasive Adenine N6-methylation of Active Genes in Fungi.</title>
        <authorList>
            <consortium name="DOE Joint Genome Institute"/>
            <person name="Mondo S.J."/>
            <person name="Dannebaum R.O."/>
            <person name="Kuo R.C."/>
            <person name="Labutti K."/>
            <person name="Haridas S."/>
            <person name="Kuo A."/>
            <person name="Salamov A."/>
            <person name="Ahrendt S.R."/>
            <person name="Lipzen A."/>
            <person name="Sullivan W."/>
            <person name="Andreopoulos W.B."/>
            <person name="Clum A."/>
            <person name="Lindquist E."/>
            <person name="Daum C."/>
            <person name="Ramamoorthy G.K."/>
            <person name="Gryganskyi A."/>
            <person name="Culley D."/>
            <person name="Magnuson J.K."/>
            <person name="James T.Y."/>
            <person name="O'Malley M.A."/>
            <person name="Stajich J.E."/>
            <person name="Spatafora J.W."/>
            <person name="Visel A."/>
            <person name="Grigoriev I.V."/>
        </authorList>
    </citation>
    <scope>NUCLEOTIDE SEQUENCE [LARGE SCALE GENOMIC DNA]</scope>
    <source>
        <strain evidence="11 12">68-887.2</strain>
    </source>
</reference>
<comment type="similarity">
    <text evidence="2 10">Belongs to the ARV1 family.</text>
</comment>
<gene>
    <name evidence="11" type="ORF">BCR39DRAFT_514005</name>
</gene>
<keyword evidence="10" id="KW-0333">Golgi apparatus</keyword>
<feature type="transmembrane region" description="Helical" evidence="10">
    <location>
        <begin position="130"/>
        <end position="152"/>
    </location>
</feature>
<evidence type="ECO:0000256" key="6">
    <source>
        <dbReference type="ARBA" id="ARBA00022989"/>
    </source>
</evidence>
<dbReference type="GO" id="GO:0005789">
    <property type="term" value="C:endoplasmic reticulum membrane"/>
    <property type="evidence" value="ECO:0007669"/>
    <property type="project" value="UniProtKB-SubCell"/>
</dbReference>
<evidence type="ECO:0000313" key="12">
    <source>
        <dbReference type="Proteomes" id="UP000193986"/>
    </source>
</evidence>
<accession>A0A1Y2BKR6</accession>
<keyword evidence="6 10" id="KW-1133">Transmembrane helix</keyword>
<comment type="caution">
    <text evidence="11">The sequence shown here is derived from an EMBL/GenBank/DDBJ whole genome shotgun (WGS) entry which is preliminary data.</text>
</comment>
<evidence type="ECO:0000256" key="9">
    <source>
        <dbReference type="ARBA" id="ARBA00023136"/>
    </source>
</evidence>
<evidence type="ECO:0000256" key="10">
    <source>
        <dbReference type="RuleBase" id="RU368065"/>
    </source>
</evidence>
<dbReference type="GO" id="GO:0016125">
    <property type="term" value="P:sterol metabolic process"/>
    <property type="evidence" value="ECO:0007669"/>
    <property type="project" value="UniProtKB-UniRule"/>
</dbReference>
<keyword evidence="3 10" id="KW-0813">Transport</keyword>
<dbReference type="EMBL" id="MCFC01000002">
    <property type="protein sequence ID" value="ORY34685.1"/>
    <property type="molecule type" value="Genomic_DNA"/>
</dbReference>
<keyword evidence="9 10" id="KW-0472">Membrane</keyword>
<organism evidence="11 12">
    <name type="scientific">Naematelia encephala</name>
    <dbReference type="NCBI Taxonomy" id="71784"/>
    <lineage>
        <taxon>Eukaryota</taxon>
        <taxon>Fungi</taxon>
        <taxon>Dikarya</taxon>
        <taxon>Basidiomycota</taxon>
        <taxon>Agaricomycotina</taxon>
        <taxon>Tremellomycetes</taxon>
        <taxon>Tremellales</taxon>
        <taxon>Naemateliaceae</taxon>
        <taxon>Naematelia</taxon>
    </lineage>
</organism>
<comment type="subcellular location">
    <subcellularLocation>
        <location evidence="1 10">Endoplasmic reticulum membrane</location>
        <topology evidence="1 10">Multi-pass membrane protein</topology>
    </subcellularLocation>
    <subcellularLocation>
        <location evidence="10">Golgi apparatus membrane</location>
        <topology evidence="10">Multi-pass membrane protein</topology>
    </subcellularLocation>
</comment>
<dbReference type="InterPro" id="IPR007290">
    <property type="entry name" value="Arv1"/>
</dbReference>